<keyword evidence="4" id="KW-0411">Iron-sulfur</keyword>
<dbReference type="InterPro" id="IPR023867">
    <property type="entry name" value="Sulphatase_maturase_rSAM"/>
</dbReference>
<dbReference type="AlphaFoldDB" id="A0A382H816"/>
<name>A0A382H816_9ZZZZ</name>
<dbReference type="Gene3D" id="3.20.20.70">
    <property type="entry name" value="Aldolase class I"/>
    <property type="match status" value="1"/>
</dbReference>
<proteinExistence type="inferred from homology"/>
<keyword evidence="2" id="KW-0479">Metal-binding</keyword>
<feature type="domain" description="Radical SAM core" evidence="6">
    <location>
        <begin position="23"/>
        <end position="102"/>
    </location>
</feature>
<keyword evidence="1" id="KW-0949">S-adenosyl-L-methionine</keyword>
<organism evidence="7">
    <name type="scientific">marine metagenome</name>
    <dbReference type="NCBI Taxonomy" id="408172"/>
    <lineage>
        <taxon>unclassified sequences</taxon>
        <taxon>metagenomes</taxon>
        <taxon>ecological metagenomes</taxon>
    </lineage>
</organism>
<dbReference type="GO" id="GO:0016491">
    <property type="term" value="F:oxidoreductase activity"/>
    <property type="evidence" value="ECO:0007669"/>
    <property type="project" value="InterPro"/>
</dbReference>
<reference evidence="7" key="1">
    <citation type="submission" date="2018-05" db="EMBL/GenBank/DDBJ databases">
        <authorList>
            <person name="Lanie J.A."/>
            <person name="Ng W.-L."/>
            <person name="Kazmierczak K.M."/>
            <person name="Andrzejewski T.M."/>
            <person name="Davidsen T.M."/>
            <person name="Wayne K.J."/>
            <person name="Tettelin H."/>
            <person name="Glass J.I."/>
            <person name="Rusch D."/>
            <person name="Podicherti R."/>
            <person name="Tsui H.-C.T."/>
            <person name="Winkler M.E."/>
        </authorList>
    </citation>
    <scope>NUCLEOTIDE SEQUENCE</scope>
</reference>
<dbReference type="GO" id="GO:0051536">
    <property type="term" value="F:iron-sulfur cluster binding"/>
    <property type="evidence" value="ECO:0007669"/>
    <property type="project" value="UniProtKB-KW"/>
</dbReference>
<comment type="similarity">
    <text evidence="5">Belongs to the radical SAM superfamily. Anaerobic sulfatase-maturating enzyme family.</text>
</comment>
<dbReference type="CDD" id="cd01335">
    <property type="entry name" value="Radical_SAM"/>
    <property type="match status" value="1"/>
</dbReference>
<evidence type="ECO:0000256" key="2">
    <source>
        <dbReference type="ARBA" id="ARBA00022723"/>
    </source>
</evidence>
<protein>
    <recommendedName>
        <fullName evidence="6">Radical SAM core domain-containing protein</fullName>
    </recommendedName>
</protein>
<dbReference type="InterPro" id="IPR013785">
    <property type="entry name" value="Aldolase_TIM"/>
</dbReference>
<keyword evidence="3" id="KW-0408">Iron</keyword>
<evidence type="ECO:0000256" key="5">
    <source>
        <dbReference type="ARBA" id="ARBA00023601"/>
    </source>
</evidence>
<feature type="non-terminal residue" evidence="7">
    <location>
        <position position="129"/>
    </location>
</feature>
<dbReference type="Pfam" id="PF04055">
    <property type="entry name" value="Radical_SAM"/>
    <property type="match status" value="1"/>
</dbReference>
<sequence length="129" mass="14277">MSNPVPLAEPTNFGEGQYPYALVNVTNVCNLDCRHCFVFRADNPQSPRNKMNDATMLHQLETLRDKHGIHSMLFMGGEPMIRKDMVLKAIKLFPESAVVTNGTYGIPSIPGHLVTVSLDGPADLNDLIR</sequence>
<dbReference type="SUPFAM" id="SSF102114">
    <property type="entry name" value="Radical SAM enzymes"/>
    <property type="match status" value="1"/>
</dbReference>
<dbReference type="InterPro" id="IPR007197">
    <property type="entry name" value="rSAM"/>
</dbReference>
<accession>A0A382H816</accession>
<evidence type="ECO:0000256" key="3">
    <source>
        <dbReference type="ARBA" id="ARBA00023004"/>
    </source>
</evidence>
<dbReference type="PANTHER" id="PTHR43273">
    <property type="entry name" value="ANAEROBIC SULFATASE-MATURATING ENZYME HOMOLOG ASLB-RELATED"/>
    <property type="match status" value="1"/>
</dbReference>
<evidence type="ECO:0000259" key="6">
    <source>
        <dbReference type="Pfam" id="PF04055"/>
    </source>
</evidence>
<evidence type="ECO:0000313" key="7">
    <source>
        <dbReference type="EMBL" id="SVB83067.1"/>
    </source>
</evidence>
<dbReference type="PANTHER" id="PTHR43273:SF3">
    <property type="entry name" value="ANAEROBIC SULFATASE-MATURATING ENZYME HOMOLOG ASLB-RELATED"/>
    <property type="match status" value="1"/>
</dbReference>
<evidence type="ECO:0000256" key="1">
    <source>
        <dbReference type="ARBA" id="ARBA00022691"/>
    </source>
</evidence>
<dbReference type="GO" id="GO:0046872">
    <property type="term" value="F:metal ion binding"/>
    <property type="evidence" value="ECO:0007669"/>
    <property type="project" value="UniProtKB-KW"/>
</dbReference>
<gene>
    <name evidence="7" type="ORF">METZ01_LOCUS235921</name>
</gene>
<dbReference type="EMBL" id="UINC01059541">
    <property type="protein sequence ID" value="SVB83067.1"/>
    <property type="molecule type" value="Genomic_DNA"/>
</dbReference>
<evidence type="ECO:0000256" key="4">
    <source>
        <dbReference type="ARBA" id="ARBA00023014"/>
    </source>
</evidence>
<dbReference type="SFLD" id="SFLDS00029">
    <property type="entry name" value="Radical_SAM"/>
    <property type="match status" value="1"/>
</dbReference>
<dbReference type="InterPro" id="IPR058240">
    <property type="entry name" value="rSAM_sf"/>
</dbReference>